<gene>
    <name evidence="3" type="ORF">ADUPG1_006733</name>
</gene>
<dbReference type="Proteomes" id="UP001057375">
    <property type="component" value="Unassembled WGS sequence"/>
</dbReference>
<evidence type="ECO:0000256" key="2">
    <source>
        <dbReference type="SAM" id="MobiDB-lite"/>
    </source>
</evidence>
<evidence type="ECO:0000256" key="1">
    <source>
        <dbReference type="SAM" id="Coils"/>
    </source>
</evidence>
<protein>
    <submittedName>
        <fullName evidence="3">Uncharacterized protein</fullName>
    </submittedName>
</protein>
<reference evidence="3" key="1">
    <citation type="submission" date="2022-03" db="EMBL/GenBank/DDBJ databases">
        <title>Draft genome sequence of Aduncisulcus paluster, a free-living microaerophilic Fornicata.</title>
        <authorList>
            <person name="Yuyama I."/>
            <person name="Kume K."/>
            <person name="Tamura T."/>
            <person name="Inagaki Y."/>
            <person name="Hashimoto T."/>
        </authorList>
    </citation>
    <scope>NUCLEOTIDE SEQUENCE</scope>
    <source>
        <strain evidence="3">NY0171</strain>
    </source>
</reference>
<feature type="region of interest" description="Disordered" evidence="2">
    <location>
        <begin position="18"/>
        <end position="49"/>
    </location>
</feature>
<accession>A0ABQ5KJE9</accession>
<organism evidence="3 4">
    <name type="scientific">Aduncisulcus paluster</name>
    <dbReference type="NCBI Taxonomy" id="2918883"/>
    <lineage>
        <taxon>Eukaryota</taxon>
        <taxon>Metamonada</taxon>
        <taxon>Carpediemonas-like organisms</taxon>
        <taxon>Aduncisulcus</taxon>
    </lineage>
</organism>
<evidence type="ECO:0000313" key="3">
    <source>
        <dbReference type="EMBL" id="GKT32628.1"/>
    </source>
</evidence>
<feature type="non-terminal residue" evidence="3">
    <location>
        <position position="169"/>
    </location>
</feature>
<evidence type="ECO:0000313" key="4">
    <source>
        <dbReference type="Proteomes" id="UP001057375"/>
    </source>
</evidence>
<keyword evidence="4" id="KW-1185">Reference proteome</keyword>
<keyword evidence="1" id="KW-0175">Coiled coil</keyword>
<sequence>MDPETLLDKVVSMFQGDGSHIPKTAPPVLGASASPVKRDRKTTNNLNSSTTLPISAELDEMDDSTIFSDDMFDALVASATSGAERFAQRIFEQMGTIFVSKSRRVMESSMSKSLEVVEEAHSALKKRLSDCEDRLAETTSNLSAERLHNAQLIKQCNSMTSDLEEARTR</sequence>
<comment type="caution">
    <text evidence="3">The sequence shown here is derived from an EMBL/GenBank/DDBJ whole genome shotgun (WGS) entry which is preliminary data.</text>
</comment>
<name>A0ABQ5KJE9_9EUKA</name>
<dbReference type="EMBL" id="BQXS01010019">
    <property type="protein sequence ID" value="GKT32628.1"/>
    <property type="molecule type" value="Genomic_DNA"/>
</dbReference>
<feature type="coiled-coil region" evidence="1">
    <location>
        <begin position="114"/>
        <end position="169"/>
    </location>
</feature>
<proteinExistence type="predicted"/>